<dbReference type="Proteomes" id="UP000799429">
    <property type="component" value="Unassembled WGS sequence"/>
</dbReference>
<feature type="transmembrane region" description="Helical" evidence="1">
    <location>
        <begin position="12"/>
        <end position="31"/>
    </location>
</feature>
<accession>A0A9P4S544</accession>
<comment type="caution">
    <text evidence="2">The sequence shown here is derived from an EMBL/GenBank/DDBJ whole genome shotgun (WGS) entry which is preliminary data.</text>
</comment>
<proteinExistence type="predicted"/>
<evidence type="ECO:0000256" key="1">
    <source>
        <dbReference type="SAM" id="Phobius"/>
    </source>
</evidence>
<name>A0A9P4S544_9PEZI</name>
<reference evidence="2" key="1">
    <citation type="journal article" date="2020" name="Stud. Mycol.">
        <title>101 Dothideomycetes genomes: a test case for predicting lifestyles and emergence of pathogens.</title>
        <authorList>
            <person name="Haridas S."/>
            <person name="Albert R."/>
            <person name="Binder M."/>
            <person name="Bloem J."/>
            <person name="Labutti K."/>
            <person name="Salamov A."/>
            <person name="Andreopoulos B."/>
            <person name="Baker S."/>
            <person name="Barry K."/>
            <person name="Bills G."/>
            <person name="Bluhm B."/>
            <person name="Cannon C."/>
            <person name="Castanera R."/>
            <person name="Culley D."/>
            <person name="Daum C."/>
            <person name="Ezra D."/>
            <person name="Gonzalez J."/>
            <person name="Henrissat B."/>
            <person name="Kuo A."/>
            <person name="Liang C."/>
            <person name="Lipzen A."/>
            <person name="Lutzoni F."/>
            <person name="Magnuson J."/>
            <person name="Mondo S."/>
            <person name="Nolan M."/>
            <person name="Ohm R."/>
            <person name="Pangilinan J."/>
            <person name="Park H.-J."/>
            <person name="Ramirez L."/>
            <person name="Alfaro M."/>
            <person name="Sun H."/>
            <person name="Tritt A."/>
            <person name="Yoshinaga Y."/>
            <person name="Zwiers L.-H."/>
            <person name="Turgeon B."/>
            <person name="Goodwin S."/>
            <person name="Spatafora J."/>
            <person name="Crous P."/>
            <person name="Grigoriev I."/>
        </authorList>
    </citation>
    <scope>NUCLEOTIDE SEQUENCE</scope>
    <source>
        <strain evidence="2">CBS 101060</strain>
    </source>
</reference>
<keyword evidence="1" id="KW-1133">Transmembrane helix</keyword>
<gene>
    <name evidence="2" type="ORF">M501DRAFT_280530</name>
</gene>
<dbReference type="EMBL" id="MU006105">
    <property type="protein sequence ID" value="KAF2836035.1"/>
    <property type="molecule type" value="Genomic_DNA"/>
</dbReference>
<keyword evidence="3" id="KW-1185">Reference proteome</keyword>
<dbReference type="AlphaFoldDB" id="A0A9P4S544"/>
<organism evidence="2 3">
    <name type="scientific">Patellaria atrata CBS 101060</name>
    <dbReference type="NCBI Taxonomy" id="1346257"/>
    <lineage>
        <taxon>Eukaryota</taxon>
        <taxon>Fungi</taxon>
        <taxon>Dikarya</taxon>
        <taxon>Ascomycota</taxon>
        <taxon>Pezizomycotina</taxon>
        <taxon>Dothideomycetes</taxon>
        <taxon>Dothideomycetes incertae sedis</taxon>
        <taxon>Patellariales</taxon>
        <taxon>Patellariaceae</taxon>
        <taxon>Patellaria</taxon>
    </lineage>
</organism>
<keyword evidence="1" id="KW-0472">Membrane</keyword>
<evidence type="ECO:0000313" key="3">
    <source>
        <dbReference type="Proteomes" id="UP000799429"/>
    </source>
</evidence>
<keyword evidence="1" id="KW-0812">Transmembrane</keyword>
<protein>
    <submittedName>
        <fullName evidence="2">Uncharacterized protein</fullName>
    </submittedName>
</protein>
<sequence length="72" mass="8600">MFWIAPEEGILLYYPLLFWHCSVDLLLNLNIRPYATECHRMIQISILSSLEEDLQEIGRVWLFGLRQPYCDI</sequence>
<evidence type="ECO:0000313" key="2">
    <source>
        <dbReference type="EMBL" id="KAF2836035.1"/>
    </source>
</evidence>